<protein>
    <recommendedName>
        <fullName evidence="4">DUF975 family protein</fullName>
    </recommendedName>
</protein>
<dbReference type="AlphaFoldDB" id="A0A6N4TJ59"/>
<dbReference type="RefSeq" id="WP_115715323.1">
    <property type="nucleotide sequence ID" value="NZ_AP019695.1"/>
</dbReference>
<keyword evidence="1" id="KW-0472">Membrane</keyword>
<sequence>MWNRKQLKSNAKALMKRSYLMMFLASLIIMVLSGDFNTTFIETNFSVNVPYQDITIQLPFYVDWLSPEKFTWIVNNFLKITLITSIISIIYTIFIANPLRIGKARFFILNREQEPSLKELFSIFDGQYLNIVKIAFITDVKIILWSLLLIIPGIVKSYEYSMIPYILAENPSLSTKEVFQRTYELTSNRKMDLFILDLSFFGWLLLCGLTMGIGLVFLQPYMDATQAEAYAFLKKDKDGNEEKIPGETILDKMSHIPGAE</sequence>
<reference evidence="3" key="1">
    <citation type="submission" date="2019-05" db="EMBL/GenBank/DDBJ databases">
        <title>Complete genome sequencing of Absiella argi strain JCM 30884.</title>
        <authorList>
            <person name="Sakamoto M."/>
            <person name="Murakami T."/>
            <person name="Mori H."/>
        </authorList>
    </citation>
    <scope>NUCLEOTIDE SEQUENCE [LARGE SCALE GENOMIC DNA]</scope>
    <source>
        <strain evidence="3">JCM 30884</strain>
    </source>
</reference>
<dbReference type="Pfam" id="PF06161">
    <property type="entry name" value="DUF975"/>
    <property type="match status" value="1"/>
</dbReference>
<name>A0A6N4TJ59_9FIRM</name>
<feature type="transmembrane region" description="Helical" evidence="1">
    <location>
        <begin position="193"/>
        <end position="218"/>
    </location>
</feature>
<dbReference type="Proteomes" id="UP000464754">
    <property type="component" value="Chromosome"/>
</dbReference>
<organism evidence="2 3">
    <name type="scientific">Amedibacterium intestinale</name>
    <dbReference type="NCBI Taxonomy" id="2583452"/>
    <lineage>
        <taxon>Bacteria</taxon>
        <taxon>Bacillati</taxon>
        <taxon>Bacillota</taxon>
        <taxon>Erysipelotrichia</taxon>
        <taxon>Erysipelotrichales</taxon>
        <taxon>Erysipelotrichaceae</taxon>
        <taxon>Amedibacterium</taxon>
    </lineage>
</organism>
<evidence type="ECO:0000256" key="1">
    <source>
        <dbReference type="SAM" id="Phobius"/>
    </source>
</evidence>
<keyword evidence="1" id="KW-0812">Transmembrane</keyword>
<feature type="transmembrane region" description="Helical" evidence="1">
    <location>
        <begin position="77"/>
        <end position="96"/>
    </location>
</feature>
<evidence type="ECO:0000313" key="3">
    <source>
        <dbReference type="Proteomes" id="UP000464754"/>
    </source>
</evidence>
<evidence type="ECO:0000313" key="2">
    <source>
        <dbReference type="EMBL" id="BBK22142.1"/>
    </source>
</evidence>
<evidence type="ECO:0008006" key="4">
    <source>
        <dbReference type="Google" id="ProtNLM"/>
    </source>
</evidence>
<dbReference type="KEGG" id="aarg:Aargi30884_10450"/>
<proteinExistence type="predicted"/>
<dbReference type="InterPro" id="IPR010380">
    <property type="entry name" value="DUF975"/>
</dbReference>
<feature type="transmembrane region" description="Helical" evidence="1">
    <location>
        <begin position="20"/>
        <end position="41"/>
    </location>
</feature>
<accession>A0A6N4TJ59</accession>
<feature type="transmembrane region" description="Helical" evidence="1">
    <location>
        <begin position="134"/>
        <end position="155"/>
    </location>
</feature>
<dbReference type="PANTHER" id="PTHR40076:SF1">
    <property type="entry name" value="MEMBRANE PROTEIN"/>
    <property type="match status" value="1"/>
</dbReference>
<keyword evidence="3" id="KW-1185">Reference proteome</keyword>
<dbReference type="EMBL" id="AP019695">
    <property type="protein sequence ID" value="BBK22142.1"/>
    <property type="molecule type" value="Genomic_DNA"/>
</dbReference>
<keyword evidence="1" id="KW-1133">Transmembrane helix</keyword>
<gene>
    <name evidence="2" type="ORF">Aargi30884_10450</name>
</gene>
<dbReference type="PANTHER" id="PTHR40076">
    <property type="entry name" value="MEMBRANE PROTEIN-RELATED"/>
    <property type="match status" value="1"/>
</dbReference>